<feature type="transmembrane region" description="Helical" evidence="2">
    <location>
        <begin position="174"/>
        <end position="193"/>
    </location>
</feature>
<accession>I7J5S5</accession>
<dbReference type="Proteomes" id="UP000002899">
    <property type="component" value="Chromosome II"/>
</dbReference>
<dbReference type="RefSeq" id="XP_012647776.1">
    <property type="nucleotide sequence ID" value="XM_012792322.1"/>
</dbReference>
<reference evidence="4 5" key="1">
    <citation type="journal article" date="2012" name="Nucleic Acids Res.">
        <title>Sequencing of the smallest Apicomplexan genome from the human pathogen Babesia microti.</title>
        <authorList>
            <person name="Cornillot E."/>
            <person name="Hadj-Kaddour K."/>
            <person name="Dassouli A."/>
            <person name="Noel B."/>
            <person name="Ranwez V."/>
            <person name="Vacherie B."/>
            <person name="Augagneur Y."/>
            <person name="Bres V."/>
            <person name="Duclos A."/>
            <person name="Randazzo S."/>
            <person name="Carcy B."/>
            <person name="Debierre-Grockiego F."/>
            <person name="Delbecq S."/>
            <person name="Moubri-Menage K."/>
            <person name="Shams-Eldin H."/>
            <person name="Usmani-Brown S."/>
            <person name="Bringaud F."/>
            <person name="Wincker P."/>
            <person name="Vivares C.P."/>
            <person name="Schwarz R.T."/>
            <person name="Schetters T.P."/>
            <person name="Krause P.J."/>
            <person name="Gorenflot A."/>
            <person name="Berry V."/>
            <person name="Barbe V."/>
            <person name="Ben Mamoun C."/>
        </authorList>
    </citation>
    <scope>NUCLEOTIDE SEQUENCE [LARGE SCALE GENOMIC DNA]</scope>
    <source>
        <strain evidence="4 5">RI</strain>
    </source>
</reference>
<keyword evidence="5" id="KW-1185">Reference proteome</keyword>
<evidence type="ECO:0000256" key="3">
    <source>
        <dbReference type="SAM" id="SignalP"/>
    </source>
</evidence>
<dbReference type="KEGG" id="bmic:BMR1_02g00005"/>
<evidence type="ECO:0000256" key="1">
    <source>
        <dbReference type="SAM" id="MobiDB-lite"/>
    </source>
</evidence>
<dbReference type="VEuPathDB" id="PiroplasmaDB:BMR1_02g00005"/>
<sequence length="194" mass="21241">MLLFKSILIPSFTFFLMSVSAFPGDTDGGPSGNGGVGRPSGIGRAGVPNGNGVGPDVNSTIISREFICENLGVYIVIIDIAIEACPNIAELNNVKESFRKYKSNVDDLKRKIYNKDGYYRSHFGDMVREMNSAVSEFNDTFIDLLVTSLETPDAKFDENIISSFKSFISTISKVSNSIILGLMTLIVFVYLILI</sequence>
<dbReference type="EMBL" id="FO082872">
    <property type="protein sequence ID" value="CCF73167.1"/>
    <property type="molecule type" value="Genomic_DNA"/>
</dbReference>
<keyword evidence="2" id="KW-0812">Transmembrane</keyword>
<reference evidence="4 5" key="2">
    <citation type="journal article" date="2013" name="PLoS ONE">
        <title>Whole genome mapping and re-organization of the nuclear and mitochondrial genomes of Babesia microti isolates.</title>
        <authorList>
            <person name="Cornillot E."/>
            <person name="Dassouli A."/>
            <person name="Garg A."/>
            <person name="Pachikara N."/>
            <person name="Randazzo S."/>
            <person name="Depoix D."/>
            <person name="Carcy B."/>
            <person name="Delbecq S."/>
            <person name="Frutos R."/>
            <person name="Silva J.C."/>
            <person name="Sutton R."/>
            <person name="Krause P.J."/>
            <person name="Mamoun C.B."/>
        </authorList>
    </citation>
    <scope>NUCLEOTIDE SEQUENCE [LARGE SCALE GENOMIC DNA]</scope>
    <source>
        <strain evidence="4 5">RI</strain>
    </source>
</reference>
<keyword evidence="2" id="KW-0472">Membrane</keyword>
<feature type="region of interest" description="Disordered" evidence="1">
    <location>
        <begin position="28"/>
        <end position="50"/>
    </location>
</feature>
<proteinExistence type="predicted"/>
<organism evidence="4 5">
    <name type="scientific">Babesia microti (strain RI)</name>
    <dbReference type="NCBI Taxonomy" id="1133968"/>
    <lineage>
        <taxon>Eukaryota</taxon>
        <taxon>Sar</taxon>
        <taxon>Alveolata</taxon>
        <taxon>Apicomplexa</taxon>
        <taxon>Aconoidasida</taxon>
        <taxon>Piroplasmida</taxon>
        <taxon>Babesiidae</taxon>
        <taxon>Babesia</taxon>
    </lineage>
</organism>
<reference evidence="4 5" key="3">
    <citation type="journal article" date="2016" name="Sci. Rep.">
        <title>Genome-wide diversity and gene expression profiling of Babesia microti isolates identify polymorphic genes that mediate host-pathogen interactions.</title>
        <authorList>
            <person name="Silva J.C."/>
            <person name="Cornillot E."/>
            <person name="McCracken C."/>
            <person name="Usmani-Brown S."/>
            <person name="Dwivedi A."/>
            <person name="Ifeonu O.O."/>
            <person name="Crabtree J."/>
            <person name="Gotia H.T."/>
            <person name="Virji A.Z."/>
            <person name="Reynes C."/>
            <person name="Colinge J."/>
            <person name="Kumar V."/>
            <person name="Lawres L."/>
            <person name="Pazzi J.E."/>
            <person name="Pablo J.V."/>
            <person name="Hung C."/>
            <person name="Brancato J."/>
            <person name="Kumari P."/>
            <person name="Orvis J."/>
            <person name="Tretina K."/>
            <person name="Chibucos M."/>
            <person name="Ott S."/>
            <person name="Sadzewicz L."/>
            <person name="Sengamalay N."/>
            <person name="Shetty A.C."/>
            <person name="Su Q."/>
            <person name="Tallon L."/>
            <person name="Fraser C.M."/>
            <person name="Frutos R."/>
            <person name="Molina D.M."/>
            <person name="Krause P.J."/>
            <person name="Ben Mamoun C."/>
        </authorList>
    </citation>
    <scope>NUCLEOTIDE SEQUENCE [LARGE SCALE GENOMIC DNA]</scope>
    <source>
        <strain evidence="4 5">RI</strain>
    </source>
</reference>
<keyword evidence="3" id="KW-0732">Signal</keyword>
<keyword evidence="2" id="KW-1133">Transmembrane helix</keyword>
<feature type="chain" id="PRO_5003711114" evidence="3">
    <location>
        <begin position="22"/>
        <end position="194"/>
    </location>
</feature>
<dbReference type="GeneID" id="24423790"/>
<dbReference type="AlphaFoldDB" id="I7J5S5"/>
<evidence type="ECO:0000256" key="2">
    <source>
        <dbReference type="SAM" id="Phobius"/>
    </source>
</evidence>
<evidence type="ECO:0000313" key="4">
    <source>
        <dbReference type="EMBL" id="CCF73167.1"/>
    </source>
</evidence>
<protein>
    <submittedName>
        <fullName evidence="4">BMN1 family</fullName>
    </submittedName>
</protein>
<name>I7J5S5_BABMR</name>
<feature type="signal peptide" evidence="3">
    <location>
        <begin position="1"/>
        <end position="21"/>
    </location>
</feature>
<evidence type="ECO:0000313" key="5">
    <source>
        <dbReference type="Proteomes" id="UP000002899"/>
    </source>
</evidence>